<sequence length="58" mass="6459">MVVVFLYSILSLSLPPSLSLSLSLTYRISGIVFIFCPIAYLSDPARDRLGYVSQATFR</sequence>
<organism evidence="1 2">
    <name type="scientific">Colletotrichum zoysiae</name>
    <dbReference type="NCBI Taxonomy" id="1216348"/>
    <lineage>
        <taxon>Eukaryota</taxon>
        <taxon>Fungi</taxon>
        <taxon>Dikarya</taxon>
        <taxon>Ascomycota</taxon>
        <taxon>Pezizomycotina</taxon>
        <taxon>Sordariomycetes</taxon>
        <taxon>Hypocreomycetidae</taxon>
        <taxon>Glomerellales</taxon>
        <taxon>Glomerellaceae</taxon>
        <taxon>Colletotrichum</taxon>
        <taxon>Colletotrichum graminicola species complex</taxon>
    </lineage>
</organism>
<gene>
    <name evidence="1" type="ORF">LX32DRAFT_639058</name>
</gene>
<accession>A0AAD9HIK0</accession>
<dbReference type="EMBL" id="MU842863">
    <property type="protein sequence ID" value="KAK2029523.1"/>
    <property type="molecule type" value="Genomic_DNA"/>
</dbReference>
<protein>
    <submittedName>
        <fullName evidence="1">Uncharacterized protein</fullName>
    </submittedName>
</protein>
<name>A0AAD9HIK0_9PEZI</name>
<keyword evidence="2" id="KW-1185">Reference proteome</keyword>
<reference evidence="1" key="1">
    <citation type="submission" date="2021-06" db="EMBL/GenBank/DDBJ databases">
        <title>Comparative genomics, transcriptomics and evolutionary studies reveal genomic signatures of adaptation to plant cell wall in hemibiotrophic fungi.</title>
        <authorList>
            <consortium name="DOE Joint Genome Institute"/>
            <person name="Baroncelli R."/>
            <person name="Diaz J.F."/>
            <person name="Benocci T."/>
            <person name="Peng M."/>
            <person name="Battaglia E."/>
            <person name="Haridas S."/>
            <person name="Andreopoulos W."/>
            <person name="Labutti K."/>
            <person name="Pangilinan J."/>
            <person name="Floch G.L."/>
            <person name="Makela M.R."/>
            <person name="Henrissat B."/>
            <person name="Grigoriev I.V."/>
            <person name="Crouch J.A."/>
            <person name="De Vries R.P."/>
            <person name="Sukno S.A."/>
            <person name="Thon M.R."/>
        </authorList>
    </citation>
    <scope>NUCLEOTIDE SEQUENCE</scope>
    <source>
        <strain evidence="1">MAFF235873</strain>
    </source>
</reference>
<evidence type="ECO:0000313" key="2">
    <source>
        <dbReference type="Proteomes" id="UP001232148"/>
    </source>
</evidence>
<proteinExistence type="predicted"/>
<dbReference type="AlphaFoldDB" id="A0AAD9HIK0"/>
<dbReference type="Proteomes" id="UP001232148">
    <property type="component" value="Unassembled WGS sequence"/>
</dbReference>
<evidence type="ECO:0000313" key="1">
    <source>
        <dbReference type="EMBL" id="KAK2029523.1"/>
    </source>
</evidence>
<comment type="caution">
    <text evidence="1">The sequence shown here is derived from an EMBL/GenBank/DDBJ whole genome shotgun (WGS) entry which is preliminary data.</text>
</comment>